<dbReference type="InterPro" id="IPR036188">
    <property type="entry name" value="FAD/NAD-bd_sf"/>
</dbReference>
<accession>T0ZA91</accession>
<evidence type="ECO:0000259" key="1">
    <source>
        <dbReference type="Pfam" id="PF07992"/>
    </source>
</evidence>
<reference evidence="2" key="2">
    <citation type="journal article" date="2014" name="ISME J.">
        <title>Microbial stratification in low pH oxic and suboxic macroscopic growths along an acid mine drainage.</title>
        <authorList>
            <person name="Mendez-Garcia C."/>
            <person name="Mesa V."/>
            <person name="Sprenger R.R."/>
            <person name="Richter M."/>
            <person name="Diez M.S."/>
            <person name="Solano J."/>
            <person name="Bargiela R."/>
            <person name="Golyshina O.V."/>
            <person name="Manteca A."/>
            <person name="Ramos J.L."/>
            <person name="Gallego J.R."/>
            <person name="Llorente I."/>
            <person name="Martins Dos Santos V.A."/>
            <person name="Jensen O.N."/>
            <person name="Pelaez A.I."/>
            <person name="Sanchez J."/>
            <person name="Ferrer M."/>
        </authorList>
    </citation>
    <scope>NUCLEOTIDE SEQUENCE</scope>
</reference>
<dbReference type="PRINTS" id="PR00411">
    <property type="entry name" value="PNDRDTASEI"/>
</dbReference>
<dbReference type="InterPro" id="IPR023753">
    <property type="entry name" value="FAD/NAD-binding_dom"/>
</dbReference>
<sequence length="162" mass="17369">QRARIELSAQVTAIECARDGYAVRYTQNSKQQSVQGDAVLMASGRVAVLPEGIDHLGVQLERGHVVVDGSLRSSNPQVWAPGDVNGRSMLFHSAVRQSLVVAHCIAAGGQAVDRMHFDAVPMTVFTEPELAHVGLTSAQAEDTLGASEVAMTRYDYAHDSRA</sequence>
<gene>
    <name evidence="2" type="ORF">B1B_19491</name>
</gene>
<dbReference type="GO" id="GO:0050660">
    <property type="term" value="F:flavin adenine dinucleotide binding"/>
    <property type="evidence" value="ECO:0007669"/>
    <property type="project" value="TreeGrafter"/>
</dbReference>
<dbReference type="Gene3D" id="3.50.50.60">
    <property type="entry name" value="FAD/NAD(P)-binding domain"/>
    <property type="match status" value="1"/>
</dbReference>
<dbReference type="Pfam" id="PF07992">
    <property type="entry name" value="Pyr_redox_2"/>
    <property type="match status" value="1"/>
</dbReference>
<name>T0ZA91_9ZZZZ</name>
<comment type="caution">
    <text evidence="2">The sequence shown here is derived from an EMBL/GenBank/DDBJ whole genome shotgun (WGS) entry which is preliminary data.</text>
</comment>
<evidence type="ECO:0000313" key="2">
    <source>
        <dbReference type="EMBL" id="EQD26700.1"/>
    </source>
</evidence>
<feature type="non-terminal residue" evidence="2">
    <location>
        <position position="1"/>
    </location>
</feature>
<organism evidence="2">
    <name type="scientific">mine drainage metagenome</name>
    <dbReference type="NCBI Taxonomy" id="410659"/>
    <lineage>
        <taxon>unclassified sequences</taxon>
        <taxon>metagenomes</taxon>
        <taxon>ecological metagenomes</taxon>
    </lineage>
</organism>
<feature type="domain" description="FAD/NAD(P)-binding" evidence="1">
    <location>
        <begin position="5"/>
        <end position="97"/>
    </location>
</feature>
<reference evidence="2" key="1">
    <citation type="submission" date="2013-08" db="EMBL/GenBank/DDBJ databases">
        <authorList>
            <person name="Mendez C."/>
            <person name="Richter M."/>
            <person name="Ferrer M."/>
            <person name="Sanchez J."/>
        </authorList>
    </citation>
    <scope>NUCLEOTIDE SEQUENCE</scope>
</reference>
<dbReference type="EMBL" id="AUZY01013087">
    <property type="protein sequence ID" value="EQD26700.1"/>
    <property type="molecule type" value="Genomic_DNA"/>
</dbReference>
<dbReference type="GO" id="GO:0003955">
    <property type="term" value="F:NAD(P)H dehydrogenase (quinone) activity"/>
    <property type="evidence" value="ECO:0007669"/>
    <property type="project" value="TreeGrafter"/>
</dbReference>
<proteinExistence type="predicted"/>
<dbReference type="PANTHER" id="PTHR43014:SF2">
    <property type="entry name" value="MERCURIC REDUCTASE"/>
    <property type="match status" value="1"/>
</dbReference>
<dbReference type="SUPFAM" id="SSF51905">
    <property type="entry name" value="FAD/NAD(P)-binding domain"/>
    <property type="match status" value="1"/>
</dbReference>
<dbReference type="PANTHER" id="PTHR43014">
    <property type="entry name" value="MERCURIC REDUCTASE"/>
    <property type="match status" value="1"/>
</dbReference>
<feature type="non-terminal residue" evidence="2">
    <location>
        <position position="162"/>
    </location>
</feature>
<protein>
    <submittedName>
        <fullName evidence="2">Dihydrolipoamide dehydrogenase</fullName>
    </submittedName>
</protein>
<dbReference type="AlphaFoldDB" id="T0ZA91"/>